<feature type="transmembrane region" description="Helical" evidence="1">
    <location>
        <begin position="389"/>
        <end position="409"/>
    </location>
</feature>
<keyword evidence="1" id="KW-0472">Membrane</keyword>
<dbReference type="GO" id="GO:0006357">
    <property type="term" value="P:regulation of transcription by RNA polymerase II"/>
    <property type="evidence" value="ECO:0007669"/>
    <property type="project" value="InterPro"/>
</dbReference>
<dbReference type="WBParaSite" id="Hba_00964">
    <property type="protein sequence ID" value="Hba_00964"/>
    <property type="gene ID" value="Hba_00964"/>
</dbReference>
<dbReference type="Proteomes" id="UP000095283">
    <property type="component" value="Unplaced"/>
</dbReference>
<reference evidence="3" key="1">
    <citation type="submission" date="2016-11" db="UniProtKB">
        <authorList>
            <consortium name="WormBaseParasite"/>
        </authorList>
    </citation>
    <scope>IDENTIFICATION</scope>
</reference>
<keyword evidence="1" id="KW-0812">Transmembrane</keyword>
<keyword evidence="2" id="KW-1185">Reference proteome</keyword>
<dbReference type="GO" id="GO:0070847">
    <property type="term" value="C:core mediator complex"/>
    <property type="evidence" value="ECO:0007669"/>
    <property type="project" value="TreeGrafter"/>
</dbReference>
<dbReference type="GO" id="GO:0003712">
    <property type="term" value="F:transcription coregulator activity"/>
    <property type="evidence" value="ECO:0007669"/>
    <property type="project" value="InterPro"/>
</dbReference>
<keyword evidence="1" id="KW-1133">Transmembrane helix</keyword>
<dbReference type="PANTHER" id="PTHR12809">
    <property type="entry name" value="MEDIATOR COMPLEX SUBUNIT"/>
    <property type="match status" value="1"/>
</dbReference>
<organism evidence="2 3">
    <name type="scientific">Heterorhabditis bacteriophora</name>
    <name type="common">Entomopathogenic nematode worm</name>
    <dbReference type="NCBI Taxonomy" id="37862"/>
    <lineage>
        <taxon>Eukaryota</taxon>
        <taxon>Metazoa</taxon>
        <taxon>Ecdysozoa</taxon>
        <taxon>Nematoda</taxon>
        <taxon>Chromadorea</taxon>
        <taxon>Rhabditida</taxon>
        <taxon>Rhabditina</taxon>
        <taxon>Rhabditomorpha</taxon>
        <taxon>Strongyloidea</taxon>
        <taxon>Heterorhabditidae</taxon>
        <taxon>Heterorhabditis</taxon>
    </lineage>
</organism>
<evidence type="ECO:0000313" key="3">
    <source>
        <dbReference type="WBParaSite" id="Hba_00964"/>
    </source>
</evidence>
<dbReference type="PANTHER" id="PTHR12809:SF2">
    <property type="entry name" value="MEDIATOR OF RNA POLYMERASE II TRANSCRIPTION SUBUNIT 14"/>
    <property type="match status" value="1"/>
</dbReference>
<sequence length="598" mass="69303">MSPRIKDVIIKNGIVSIVVPGEFEVQLTVLGETENLKWTLLNIKILVEDYEIGYGTQLVHPLQLNMLHNVLQSRMDVSKNGSAQVRFPTILIMLRNFSLKSSKYFLTFKGSAAPCLSLPLLRDKSTAGSRTELRELEKALYDGQSVESLRKLLDRLKLALTTVVFNKILLMIERYRRSVATLQVRIINEAQMAPFFKKVHSLPPDRICMQFIKEEHFYLVVTFEADENLTVQMGLYLLCTLDEKTQMMELNREKQLIAAPIEHVIKIESSTYGNTSVDDEWVPACKPSMERQLTSAVAAVDDRISFMRVCEELDKKGIRYNSIEAEPEVGGLTLHITDSFVFSVSKVVDLQCAEFFRNMVRCCLRLDNRSRVLWPFECCMINIPLVESYTIYLVLELFSLVILGHSIYYPFLQVRISVSTVCPPPLNSDPSTPHTPISVCNINFYFHLDPISMNIKLTLDYGGPYSRFMFYWYMVFITRCIYEYIIFMYPNLYITNFLCLEKFFFICFRPSRTSIDRTNEKHLLRLIYNMQTNKVLKMKTQQLCFLPVLKKLFDQGNARYGQQYVNLLTGNCLSSIYKKVYTKELIVLHTSHNLKRSF</sequence>
<dbReference type="InterPro" id="IPR013947">
    <property type="entry name" value="Mediator_Med14"/>
</dbReference>
<dbReference type="GO" id="GO:0016592">
    <property type="term" value="C:mediator complex"/>
    <property type="evidence" value="ECO:0007669"/>
    <property type="project" value="InterPro"/>
</dbReference>
<name>A0A1I7W8I8_HETBA</name>
<evidence type="ECO:0000256" key="1">
    <source>
        <dbReference type="SAM" id="Phobius"/>
    </source>
</evidence>
<dbReference type="AlphaFoldDB" id="A0A1I7W8I8"/>
<accession>A0A1I7W8I8</accession>
<proteinExistence type="predicted"/>
<evidence type="ECO:0000313" key="2">
    <source>
        <dbReference type="Proteomes" id="UP000095283"/>
    </source>
</evidence>
<feature type="transmembrane region" description="Helical" evidence="1">
    <location>
        <begin position="470"/>
        <end position="489"/>
    </location>
</feature>
<protein>
    <submittedName>
        <fullName evidence="3">Mediator complex subunit 14</fullName>
    </submittedName>
</protein>